<reference evidence="3 4" key="1">
    <citation type="submission" date="2023-08" db="EMBL/GenBank/DDBJ databases">
        <title>The draft genome sequence of Paracraurococcus sp. LOR1-02.</title>
        <authorList>
            <person name="Kingkaew E."/>
            <person name="Tanasupawat S."/>
        </authorList>
    </citation>
    <scope>NUCLEOTIDE SEQUENCE [LARGE SCALE GENOMIC DNA]</scope>
    <source>
        <strain evidence="3 4">LOR1-02</strain>
    </source>
</reference>
<sequence length="232" mass="24315">MAATSPAEGRRGAAFALAALLALGPIAARAEGDPLEAVNRRVHGFNREVHARLLQPLLDAYRAVVPAPVRQGFANAVGNLSEPVTVASSLAAGRFDLAWNAAARFGLNSTLGLGGAWDAAAARGYPREVFRVADALCHWGLPSGPYLVLPLLGPSSLRDAGGMLATGAALSQAVGSDALLAWSSADALVSFAEVDPALRQVEHDSLDPYAVLRSVYRQRRALRCAVDRDPED</sequence>
<keyword evidence="2" id="KW-0732">Signal</keyword>
<evidence type="ECO:0000313" key="3">
    <source>
        <dbReference type="EMBL" id="MDO9706780.1"/>
    </source>
</evidence>
<dbReference type="RefSeq" id="WP_305101653.1">
    <property type="nucleotide sequence ID" value="NZ_JAUTWS010000001.1"/>
</dbReference>
<accession>A0ABT9DSA7</accession>
<comment type="caution">
    <text evidence="3">The sequence shown here is derived from an EMBL/GenBank/DDBJ whole genome shotgun (WGS) entry which is preliminary data.</text>
</comment>
<proteinExistence type="inferred from homology"/>
<name>A0ABT9DSA7_9PROT</name>
<dbReference type="PANTHER" id="PTHR30035:SF3">
    <property type="entry name" value="INTERMEMBRANE PHOSPHOLIPID TRANSPORT SYSTEM LIPOPROTEIN MLAA"/>
    <property type="match status" value="1"/>
</dbReference>
<organism evidence="3 4">
    <name type="scientific">Paracraurococcus lichenis</name>
    <dbReference type="NCBI Taxonomy" id="3064888"/>
    <lineage>
        <taxon>Bacteria</taxon>
        <taxon>Pseudomonadati</taxon>
        <taxon>Pseudomonadota</taxon>
        <taxon>Alphaproteobacteria</taxon>
        <taxon>Acetobacterales</taxon>
        <taxon>Roseomonadaceae</taxon>
        <taxon>Paracraurococcus</taxon>
    </lineage>
</organism>
<protein>
    <submittedName>
        <fullName evidence="3">VacJ family lipoprotein</fullName>
    </submittedName>
</protein>
<dbReference type="Pfam" id="PF04333">
    <property type="entry name" value="MlaA"/>
    <property type="match status" value="1"/>
</dbReference>
<evidence type="ECO:0000256" key="1">
    <source>
        <dbReference type="ARBA" id="ARBA00010634"/>
    </source>
</evidence>
<evidence type="ECO:0000313" key="4">
    <source>
        <dbReference type="Proteomes" id="UP001243009"/>
    </source>
</evidence>
<evidence type="ECO:0000256" key="2">
    <source>
        <dbReference type="ARBA" id="ARBA00022729"/>
    </source>
</evidence>
<gene>
    <name evidence="3" type="ORF">Q7A36_00400</name>
</gene>
<dbReference type="InterPro" id="IPR007428">
    <property type="entry name" value="MlaA"/>
</dbReference>
<dbReference type="PANTHER" id="PTHR30035">
    <property type="entry name" value="LIPOPROTEIN VACJ-RELATED"/>
    <property type="match status" value="1"/>
</dbReference>
<keyword evidence="4" id="KW-1185">Reference proteome</keyword>
<dbReference type="PRINTS" id="PR01805">
    <property type="entry name" value="VACJLIPOPROT"/>
</dbReference>
<dbReference type="Proteomes" id="UP001243009">
    <property type="component" value="Unassembled WGS sequence"/>
</dbReference>
<dbReference type="EMBL" id="JAUTWS010000001">
    <property type="protein sequence ID" value="MDO9706780.1"/>
    <property type="molecule type" value="Genomic_DNA"/>
</dbReference>
<keyword evidence="3" id="KW-0449">Lipoprotein</keyword>
<comment type="similarity">
    <text evidence="1">Belongs to the MlaA family.</text>
</comment>